<keyword evidence="1" id="KW-0812">Transmembrane</keyword>
<dbReference type="EMBL" id="JADPRT010000023">
    <property type="protein sequence ID" value="MBF9073541.1"/>
    <property type="molecule type" value="Genomic_DNA"/>
</dbReference>
<dbReference type="Proteomes" id="UP000657385">
    <property type="component" value="Unassembled WGS sequence"/>
</dbReference>
<keyword evidence="1" id="KW-0472">Membrane</keyword>
<reference evidence="2" key="1">
    <citation type="submission" date="2020-11" db="EMBL/GenBank/DDBJ databases">
        <title>Isolation and identification of active actinomycetes.</title>
        <authorList>
            <person name="Yu B."/>
        </authorList>
    </citation>
    <scope>NUCLEOTIDE SEQUENCE</scope>
    <source>
        <strain evidence="2">NEAU-YB345</strain>
    </source>
</reference>
<proteinExistence type="predicted"/>
<evidence type="ECO:0000313" key="2">
    <source>
        <dbReference type="EMBL" id="MBF9073541.1"/>
    </source>
</evidence>
<gene>
    <name evidence="2" type="ORF">I2501_36555</name>
</gene>
<evidence type="ECO:0000313" key="3">
    <source>
        <dbReference type="Proteomes" id="UP000657385"/>
    </source>
</evidence>
<protein>
    <submittedName>
        <fullName evidence="2">Uncharacterized protein</fullName>
    </submittedName>
</protein>
<evidence type="ECO:0000256" key="1">
    <source>
        <dbReference type="SAM" id="Phobius"/>
    </source>
</evidence>
<dbReference type="AlphaFoldDB" id="A0A931BBI9"/>
<keyword evidence="3" id="KW-1185">Reference proteome</keyword>
<sequence>MPEYVVEVDTESVARARRATIRALNISAWTGVVGGGIICAIPFAAGITLGWRNSSALLLFLLPGLILASSSSRQFTAARRLRRTWAADGIPPVAMRISATGLSCTFSTAPLFLPWPALAGLRVNHQARGGPVIVLDLADGVTAATPGVVGLDHPDIQRALRSKVLGMRGLWLSVRTLRRPLPEIDAALAHFTNGRVRIH</sequence>
<accession>A0A931BBI9</accession>
<comment type="caution">
    <text evidence="2">The sequence shown here is derived from an EMBL/GenBank/DDBJ whole genome shotgun (WGS) entry which is preliminary data.</text>
</comment>
<feature type="transmembrane region" description="Helical" evidence="1">
    <location>
        <begin position="57"/>
        <end position="75"/>
    </location>
</feature>
<feature type="transmembrane region" description="Helical" evidence="1">
    <location>
        <begin position="26"/>
        <end position="51"/>
    </location>
</feature>
<keyword evidence="1" id="KW-1133">Transmembrane helix</keyword>
<organism evidence="2 3">
    <name type="scientific">Streptacidiphilus fuscans</name>
    <dbReference type="NCBI Taxonomy" id="2789292"/>
    <lineage>
        <taxon>Bacteria</taxon>
        <taxon>Bacillati</taxon>
        <taxon>Actinomycetota</taxon>
        <taxon>Actinomycetes</taxon>
        <taxon>Kitasatosporales</taxon>
        <taxon>Streptomycetaceae</taxon>
        <taxon>Streptacidiphilus</taxon>
    </lineage>
</organism>
<name>A0A931BBI9_9ACTN</name>
<dbReference type="RefSeq" id="WP_196198384.1">
    <property type="nucleotide sequence ID" value="NZ_JADPRT010000023.1"/>
</dbReference>